<keyword evidence="5" id="KW-1185">Reference proteome</keyword>
<protein>
    <recommendedName>
        <fullName evidence="1">diguanylate cyclase</fullName>
        <ecNumber evidence="1">2.7.7.65</ecNumber>
    </recommendedName>
</protein>
<evidence type="ECO:0000313" key="4">
    <source>
        <dbReference type="EMBL" id="AEJ18330.1"/>
    </source>
</evidence>
<dbReference type="Pfam" id="PF00990">
    <property type="entry name" value="GGDEF"/>
    <property type="match status" value="1"/>
</dbReference>
<dbReference type="InterPro" id="IPR029787">
    <property type="entry name" value="Nucleotide_cyclase"/>
</dbReference>
<dbReference type="InterPro" id="IPR043128">
    <property type="entry name" value="Rev_trsase/Diguanyl_cyclase"/>
</dbReference>
<dbReference type="PANTHER" id="PTHR45138">
    <property type="entry name" value="REGULATORY COMPONENTS OF SENSORY TRANSDUCTION SYSTEM"/>
    <property type="match status" value="1"/>
</dbReference>
<proteinExistence type="predicted"/>
<dbReference type="SMART" id="SM00267">
    <property type="entry name" value="GGDEF"/>
    <property type="match status" value="1"/>
</dbReference>
<evidence type="ECO:0000256" key="2">
    <source>
        <dbReference type="ARBA" id="ARBA00034247"/>
    </source>
</evidence>
<dbReference type="InterPro" id="IPR029016">
    <property type="entry name" value="GAF-like_dom_sf"/>
</dbReference>
<dbReference type="Proteomes" id="UP000000503">
    <property type="component" value="Chromosome"/>
</dbReference>
<organism evidence="4 5">
    <name type="scientific">Gracilinema caldarium (strain ATCC 51460 / DSM 7334 / H1)</name>
    <name type="common">Treponema caldarium</name>
    <dbReference type="NCBI Taxonomy" id="744872"/>
    <lineage>
        <taxon>Bacteria</taxon>
        <taxon>Pseudomonadati</taxon>
        <taxon>Spirochaetota</taxon>
        <taxon>Spirochaetia</taxon>
        <taxon>Spirochaetales</taxon>
        <taxon>Breznakiellaceae</taxon>
        <taxon>Gracilinema</taxon>
    </lineage>
</organism>
<gene>
    <name evidence="4" type="ordered locus">Spica_0162</name>
</gene>
<evidence type="ECO:0000259" key="3">
    <source>
        <dbReference type="PROSITE" id="PS50887"/>
    </source>
</evidence>
<dbReference type="STRING" id="744872.Spica_0162"/>
<name>F8EWU4_GRAC1</name>
<dbReference type="FunFam" id="3.30.70.270:FF:000001">
    <property type="entry name" value="Diguanylate cyclase domain protein"/>
    <property type="match status" value="1"/>
</dbReference>
<dbReference type="EMBL" id="CP002868">
    <property type="protein sequence ID" value="AEJ18330.1"/>
    <property type="molecule type" value="Genomic_DNA"/>
</dbReference>
<feature type="domain" description="GGDEF" evidence="3">
    <location>
        <begin position="226"/>
        <end position="360"/>
    </location>
</feature>
<dbReference type="NCBIfam" id="TIGR00254">
    <property type="entry name" value="GGDEF"/>
    <property type="match status" value="1"/>
</dbReference>
<dbReference type="GO" id="GO:1902201">
    <property type="term" value="P:negative regulation of bacterial-type flagellum-dependent cell motility"/>
    <property type="evidence" value="ECO:0007669"/>
    <property type="project" value="TreeGrafter"/>
</dbReference>
<dbReference type="PROSITE" id="PS50887">
    <property type="entry name" value="GGDEF"/>
    <property type="match status" value="1"/>
</dbReference>
<dbReference type="InterPro" id="IPR050469">
    <property type="entry name" value="Diguanylate_Cyclase"/>
</dbReference>
<comment type="catalytic activity">
    <reaction evidence="2">
        <text>2 GTP = 3',3'-c-di-GMP + 2 diphosphate</text>
        <dbReference type="Rhea" id="RHEA:24898"/>
        <dbReference type="ChEBI" id="CHEBI:33019"/>
        <dbReference type="ChEBI" id="CHEBI:37565"/>
        <dbReference type="ChEBI" id="CHEBI:58805"/>
        <dbReference type="EC" id="2.7.7.65"/>
    </reaction>
</comment>
<dbReference type="Gene3D" id="3.30.70.270">
    <property type="match status" value="1"/>
</dbReference>
<dbReference type="InterPro" id="IPR000160">
    <property type="entry name" value="GGDEF_dom"/>
</dbReference>
<dbReference type="HOGENOM" id="CLU_000445_11_24_12"/>
<dbReference type="SUPFAM" id="SSF55073">
    <property type="entry name" value="Nucleotide cyclase"/>
    <property type="match status" value="1"/>
</dbReference>
<dbReference type="SUPFAM" id="SSF55781">
    <property type="entry name" value="GAF domain-like"/>
    <property type="match status" value="1"/>
</dbReference>
<dbReference type="Gene3D" id="3.30.450.40">
    <property type="match status" value="1"/>
</dbReference>
<dbReference type="eggNOG" id="COG3706">
    <property type="taxonomic scope" value="Bacteria"/>
</dbReference>
<evidence type="ECO:0000313" key="5">
    <source>
        <dbReference type="Proteomes" id="UP000000503"/>
    </source>
</evidence>
<dbReference type="NCBIfam" id="NF041606">
    <property type="entry name" value="dguan_cyc_DgcA"/>
    <property type="match status" value="1"/>
</dbReference>
<reference evidence="5" key="1">
    <citation type="journal article" date="2013" name="Stand. Genomic Sci.">
        <title>Genome sequence of the thermophilic fresh-water bacterium Spirochaeta caldaria type strain (H1(T)), reclassification of Spirochaeta caldaria, Spirochaeta stenostrepta, and Spirochaeta zuelzerae in the genus Treponema as Treponema caldaria comb. nov., Treponema stenostrepta comb. nov., and Treponema zuelzerae comb. nov., and emendation of the genus Treponema.</title>
        <authorList>
            <person name="Abt B."/>
            <person name="Goker M."/>
            <person name="Scheuner C."/>
            <person name="Han C."/>
            <person name="Lu M."/>
            <person name="Misra M."/>
            <person name="Lapidus A."/>
            <person name="Nolan M."/>
            <person name="Lucas S."/>
            <person name="Hammon N."/>
            <person name="Deshpande S."/>
            <person name="Cheng J.F."/>
            <person name="Tapia R."/>
            <person name="Goodwin L.A."/>
            <person name="Pitluck S."/>
            <person name="Liolios K."/>
            <person name="Pagani I."/>
            <person name="Ivanova N."/>
            <person name="Mavromatis K."/>
            <person name="Mikhailova N."/>
            <person name="Huntemann M."/>
            <person name="Pati A."/>
            <person name="Chen A."/>
            <person name="Palaniappan K."/>
            <person name="Land M."/>
            <person name="Hauser L."/>
            <person name="Jeffries C.D."/>
            <person name="Rohde M."/>
            <person name="Spring S."/>
            <person name="Gronow S."/>
            <person name="Detter J.C."/>
            <person name="Bristow J."/>
            <person name="Eisen J.A."/>
            <person name="Markowitz V."/>
            <person name="Hugenholtz P."/>
            <person name="Kyrpides N.C."/>
            <person name="Woyke T."/>
            <person name="Klenk H.P."/>
        </authorList>
    </citation>
    <scope>NUCLEOTIDE SEQUENCE</scope>
    <source>
        <strain evidence="5">ATCC 51460 / DSM 7334 / H1</strain>
    </source>
</reference>
<dbReference type="GO" id="GO:0052621">
    <property type="term" value="F:diguanylate cyclase activity"/>
    <property type="evidence" value="ECO:0007669"/>
    <property type="project" value="UniProtKB-EC"/>
</dbReference>
<dbReference type="EC" id="2.7.7.65" evidence="1"/>
<dbReference type="CDD" id="cd01949">
    <property type="entry name" value="GGDEF"/>
    <property type="match status" value="1"/>
</dbReference>
<dbReference type="GO" id="GO:0043709">
    <property type="term" value="P:cell adhesion involved in single-species biofilm formation"/>
    <property type="evidence" value="ECO:0007669"/>
    <property type="project" value="TreeGrafter"/>
</dbReference>
<evidence type="ECO:0000256" key="1">
    <source>
        <dbReference type="ARBA" id="ARBA00012528"/>
    </source>
</evidence>
<dbReference type="RefSeq" id="WP_013967643.1">
    <property type="nucleotide sequence ID" value="NC_015732.1"/>
</dbReference>
<dbReference type="OrthoDB" id="9779586at2"/>
<dbReference type="InterPro" id="IPR048092">
    <property type="entry name" value="Dguan_cyc_DgcA"/>
</dbReference>
<dbReference type="PANTHER" id="PTHR45138:SF9">
    <property type="entry name" value="DIGUANYLATE CYCLASE DGCM-RELATED"/>
    <property type="match status" value="1"/>
</dbReference>
<dbReference type="GO" id="GO:0005886">
    <property type="term" value="C:plasma membrane"/>
    <property type="evidence" value="ECO:0007669"/>
    <property type="project" value="TreeGrafter"/>
</dbReference>
<dbReference type="AlphaFoldDB" id="F8EWU4"/>
<sequence length="360" mass="41047">MPELGKQNVEQDLSVQENCTSFVVDYEKQIFDLRQLLEISKSLNSTLDYTILIDSILFICMAQMKVIKAGIFTKKGFDSTEFVLQRNFKGFDIDISKDYAIPEQHPLIKLFSEKYGCYTLRDIHAAIGPLDGIEHIEAMEPSLLVPLKTKGQINGVIILGERIDETDFDPYEREHLLNIATLAAISINNAFLFEMTTTDMMTKLKMKHYFFTVIQERYGNIDMPQKSFNIIMLDIDFFKRFNDTYGHACGDMVLVSVAKTISEHVRNTDIAARYGGEEFVVLIAEDGPEIAVKIAERIRKAIEEKETEYDGQKLKVTVSCGVASYNKLIDSQPKSVVDRADRALYISKQQGRNRVTFLEQ</sequence>
<dbReference type="KEGG" id="scd:Spica_0162"/>
<accession>F8EWU4</accession>